<dbReference type="InterPro" id="IPR003500">
    <property type="entry name" value="RpiB_LacA_LacB"/>
</dbReference>
<dbReference type="PANTHER" id="PTHR43732">
    <property type="entry name" value="RIBOSE 5-PHOSPHATE ISOMERASE-RELATED"/>
    <property type="match status" value="1"/>
</dbReference>
<dbReference type="OrthoDB" id="1778624at2"/>
<evidence type="ECO:0000256" key="1">
    <source>
        <dbReference type="ARBA" id="ARBA00008754"/>
    </source>
</evidence>
<name>A0A4P6EP73_9MICO</name>
<dbReference type="Pfam" id="PF02502">
    <property type="entry name" value="LacAB_rpiB"/>
    <property type="match status" value="1"/>
</dbReference>
<dbReference type="PIRSF" id="PIRSF005384">
    <property type="entry name" value="RpiB_LacA_B"/>
    <property type="match status" value="1"/>
</dbReference>
<keyword evidence="2 3" id="KW-0413">Isomerase</keyword>
<dbReference type="GO" id="GO:0016861">
    <property type="term" value="F:intramolecular oxidoreductase activity, interconverting aldoses and ketoses"/>
    <property type="evidence" value="ECO:0007669"/>
    <property type="project" value="UniProtKB-ARBA"/>
</dbReference>
<dbReference type="PANTHER" id="PTHR43732:SF1">
    <property type="entry name" value="RIBOSE 5-PHOSPHATE ISOMERASE"/>
    <property type="match status" value="1"/>
</dbReference>
<dbReference type="RefSeq" id="WP_129205684.1">
    <property type="nucleotide sequence ID" value="NZ_CP035495.1"/>
</dbReference>
<organism evidence="3 4">
    <name type="scientific">Xylanimonas allomyrinae</name>
    <dbReference type="NCBI Taxonomy" id="2509459"/>
    <lineage>
        <taxon>Bacteria</taxon>
        <taxon>Bacillati</taxon>
        <taxon>Actinomycetota</taxon>
        <taxon>Actinomycetes</taxon>
        <taxon>Micrococcales</taxon>
        <taxon>Promicromonosporaceae</taxon>
        <taxon>Xylanimonas</taxon>
    </lineage>
</organism>
<dbReference type="NCBIfam" id="TIGR00689">
    <property type="entry name" value="rpiB_lacA_lacB"/>
    <property type="match status" value="1"/>
</dbReference>
<dbReference type="AlphaFoldDB" id="A0A4P6EP73"/>
<reference evidence="3 4" key="1">
    <citation type="submission" date="2019-01" db="EMBL/GenBank/DDBJ databases">
        <title>Genome sequencing of strain 2JSPR-7.</title>
        <authorList>
            <person name="Heo J."/>
            <person name="Kim S.-J."/>
            <person name="Kim J.-S."/>
            <person name="Hong S.-B."/>
            <person name="Kwon S.-W."/>
        </authorList>
    </citation>
    <scope>NUCLEOTIDE SEQUENCE [LARGE SCALE GENOMIC DNA]</scope>
    <source>
        <strain evidence="3 4">2JSPR-7</strain>
    </source>
</reference>
<dbReference type="SUPFAM" id="SSF89623">
    <property type="entry name" value="Ribose/Galactose isomerase RpiB/AlsB"/>
    <property type="match status" value="1"/>
</dbReference>
<evidence type="ECO:0000313" key="4">
    <source>
        <dbReference type="Proteomes" id="UP000291758"/>
    </source>
</evidence>
<dbReference type="Proteomes" id="UP000291758">
    <property type="component" value="Chromosome"/>
</dbReference>
<accession>A0A4P6EP73</accession>
<dbReference type="KEGG" id="xyl:ET495_16500"/>
<protein>
    <submittedName>
        <fullName evidence="3">RpiB/LacA/LacB family sugar-phosphate isomerase</fullName>
    </submittedName>
</protein>
<dbReference type="Gene3D" id="3.40.1400.10">
    <property type="entry name" value="Sugar-phosphate isomerase, RpiB/LacA/LacB"/>
    <property type="match status" value="1"/>
</dbReference>
<sequence length="157" mass="16735">MSQSTTPRIAVGNDEAAVALRTVVVEELTRRGWLVDTFGPTDRGDSVDYPDVAELVARKVADGTYERAVLLCGTGIGMAIAANKVPGVRAAQVCDPYSAQRARMSNDAQVMTMGERTTGPELARTLLNIWLDSEFAGGGSAQKVAKLDALDRHDRAA</sequence>
<comment type="similarity">
    <text evidence="1">Belongs to the LacAB/RpiB family.</text>
</comment>
<proteinExistence type="inferred from homology"/>
<evidence type="ECO:0000256" key="2">
    <source>
        <dbReference type="ARBA" id="ARBA00023235"/>
    </source>
</evidence>
<keyword evidence="4" id="KW-1185">Reference proteome</keyword>
<dbReference type="NCBIfam" id="NF004051">
    <property type="entry name" value="PRK05571.1"/>
    <property type="match status" value="1"/>
</dbReference>
<dbReference type="InterPro" id="IPR051812">
    <property type="entry name" value="SPI_LacAB/RpiB"/>
</dbReference>
<dbReference type="InterPro" id="IPR036569">
    <property type="entry name" value="RpiB_LacA_LacB_sf"/>
</dbReference>
<evidence type="ECO:0000313" key="3">
    <source>
        <dbReference type="EMBL" id="QAY64542.1"/>
    </source>
</evidence>
<dbReference type="EMBL" id="CP035495">
    <property type="protein sequence ID" value="QAY64542.1"/>
    <property type="molecule type" value="Genomic_DNA"/>
</dbReference>
<gene>
    <name evidence="3" type="ORF">ET495_16500</name>
</gene>
<dbReference type="GO" id="GO:0005975">
    <property type="term" value="P:carbohydrate metabolic process"/>
    <property type="evidence" value="ECO:0007669"/>
    <property type="project" value="InterPro"/>
</dbReference>